<sequence length="115" mass="12330">MTTTQAGDRPLAVVLGVFLRAWRLHPIEGVCCAGGDDYAGKEEERGCRAECRVKRAAFEAATQTRTNGAYRHPELHGRVAEAPKVSHDRGTVLRYGAPPPMVPAALIGADAAHEP</sequence>
<dbReference type="EMBL" id="KV424055">
    <property type="protein sequence ID" value="KZT52781.1"/>
    <property type="molecule type" value="Genomic_DNA"/>
</dbReference>
<accession>A0A165DH73</accession>
<proteinExistence type="predicted"/>
<name>A0A165DH73_9BASI</name>
<dbReference type="Proteomes" id="UP000076842">
    <property type="component" value="Unassembled WGS sequence"/>
</dbReference>
<evidence type="ECO:0000313" key="2">
    <source>
        <dbReference type="Proteomes" id="UP000076842"/>
    </source>
</evidence>
<reference evidence="1 2" key="1">
    <citation type="journal article" date="2016" name="Mol. Biol. Evol.">
        <title>Comparative Genomics of Early-Diverging Mushroom-Forming Fungi Provides Insights into the Origins of Lignocellulose Decay Capabilities.</title>
        <authorList>
            <person name="Nagy L.G."/>
            <person name="Riley R."/>
            <person name="Tritt A."/>
            <person name="Adam C."/>
            <person name="Daum C."/>
            <person name="Floudas D."/>
            <person name="Sun H."/>
            <person name="Yadav J.S."/>
            <person name="Pangilinan J."/>
            <person name="Larsson K.H."/>
            <person name="Matsuura K."/>
            <person name="Barry K."/>
            <person name="Labutti K."/>
            <person name="Kuo R."/>
            <person name="Ohm R.A."/>
            <person name="Bhattacharya S.S."/>
            <person name="Shirouzu T."/>
            <person name="Yoshinaga Y."/>
            <person name="Martin F.M."/>
            <person name="Grigoriev I.V."/>
            <person name="Hibbett D.S."/>
        </authorList>
    </citation>
    <scope>NUCLEOTIDE SEQUENCE [LARGE SCALE GENOMIC DNA]</scope>
    <source>
        <strain evidence="1 2">HHB12733</strain>
    </source>
</reference>
<evidence type="ECO:0000313" key="1">
    <source>
        <dbReference type="EMBL" id="KZT52781.1"/>
    </source>
</evidence>
<protein>
    <submittedName>
        <fullName evidence="1">Uncharacterized protein</fullName>
    </submittedName>
</protein>
<dbReference type="AlphaFoldDB" id="A0A165DH73"/>
<dbReference type="InParanoid" id="A0A165DH73"/>
<keyword evidence="2" id="KW-1185">Reference proteome</keyword>
<organism evidence="1 2">
    <name type="scientific">Calocera cornea HHB12733</name>
    <dbReference type="NCBI Taxonomy" id="1353952"/>
    <lineage>
        <taxon>Eukaryota</taxon>
        <taxon>Fungi</taxon>
        <taxon>Dikarya</taxon>
        <taxon>Basidiomycota</taxon>
        <taxon>Agaricomycotina</taxon>
        <taxon>Dacrymycetes</taxon>
        <taxon>Dacrymycetales</taxon>
        <taxon>Dacrymycetaceae</taxon>
        <taxon>Calocera</taxon>
    </lineage>
</organism>
<gene>
    <name evidence="1" type="ORF">CALCODRAFT_486847</name>
</gene>